<evidence type="ECO:0000256" key="2">
    <source>
        <dbReference type="ARBA" id="ARBA00022490"/>
    </source>
</evidence>
<dbReference type="SMART" id="SM00836">
    <property type="entry name" value="DALR_1"/>
    <property type="match status" value="1"/>
</dbReference>
<dbReference type="Gene3D" id="1.10.730.10">
    <property type="entry name" value="Isoleucyl-tRNA Synthetase, Domain 1"/>
    <property type="match status" value="1"/>
</dbReference>
<dbReference type="PANTHER" id="PTHR11956:SF5">
    <property type="entry name" value="ARGININE--TRNA LIGASE, CYTOPLASMIC"/>
    <property type="match status" value="1"/>
</dbReference>
<dbReference type="EMBL" id="FTMS01000005">
    <property type="protein sequence ID" value="SIQ22593.1"/>
    <property type="molecule type" value="Genomic_DNA"/>
</dbReference>
<evidence type="ECO:0000313" key="13">
    <source>
        <dbReference type="EMBL" id="SIQ22593.1"/>
    </source>
</evidence>
<evidence type="ECO:0000256" key="5">
    <source>
        <dbReference type="ARBA" id="ARBA00022840"/>
    </source>
</evidence>
<organism evidence="13 14">
    <name type="scientific">Alkalispirochaeta americana</name>
    <dbReference type="NCBI Taxonomy" id="159291"/>
    <lineage>
        <taxon>Bacteria</taxon>
        <taxon>Pseudomonadati</taxon>
        <taxon>Spirochaetota</taxon>
        <taxon>Spirochaetia</taxon>
        <taxon>Spirochaetales</taxon>
        <taxon>Spirochaetaceae</taxon>
        <taxon>Alkalispirochaeta</taxon>
    </lineage>
</organism>
<keyword evidence="2 9" id="KW-0963">Cytoplasm</keyword>
<dbReference type="NCBIfam" id="TIGR00456">
    <property type="entry name" value="argS"/>
    <property type="match status" value="1"/>
</dbReference>
<evidence type="ECO:0000259" key="12">
    <source>
        <dbReference type="SMART" id="SM01016"/>
    </source>
</evidence>
<accession>A0A1N6R197</accession>
<dbReference type="SUPFAM" id="SSF55190">
    <property type="entry name" value="Arginyl-tRNA synthetase (ArgRS), N-terminal 'additional' domain"/>
    <property type="match status" value="1"/>
</dbReference>
<evidence type="ECO:0000256" key="6">
    <source>
        <dbReference type="ARBA" id="ARBA00022917"/>
    </source>
</evidence>
<evidence type="ECO:0000313" key="14">
    <source>
        <dbReference type="Proteomes" id="UP000186400"/>
    </source>
</evidence>
<keyword evidence="14" id="KW-1185">Reference proteome</keyword>
<evidence type="ECO:0000256" key="10">
    <source>
        <dbReference type="RuleBase" id="RU363038"/>
    </source>
</evidence>
<keyword evidence="5 9" id="KW-0067">ATP-binding</keyword>
<feature type="domain" description="Arginyl tRNA synthetase N-terminal" evidence="12">
    <location>
        <begin position="6"/>
        <end position="96"/>
    </location>
</feature>
<dbReference type="InterPro" id="IPR008909">
    <property type="entry name" value="DALR_anticod-bd"/>
</dbReference>
<keyword evidence="3 9" id="KW-0436">Ligase</keyword>
<dbReference type="InterPro" id="IPR036695">
    <property type="entry name" value="Arg-tRNA-synth_N_sf"/>
</dbReference>
<evidence type="ECO:0000256" key="8">
    <source>
        <dbReference type="ARBA" id="ARBA00049339"/>
    </source>
</evidence>
<dbReference type="Gene3D" id="3.40.50.620">
    <property type="entry name" value="HUPs"/>
    <property type="match status" value="1"/>
</dbReference>
<dbReference type="GO" id="GO:0006420">
    <property type="term" value="P:arginyl-tRNA aminoacylation"/>
    <property type="evidence" value="ECO:0007669"/>
    <property type="project" value="UniProtKB-UniRule"/>
</dbReference>
<comment type="subcellular location">
    <subcellularLocation>
        <location evidence="9">Cytoplasm</location>
    </subcellularLocation>
</comment>
<evidence type="ECO:0000256" key="9">
    <source>
        <dbReference type="HAMAP-Rule" id="MF_00123"/>
    </source>
</evidence>
<dbReference type="PANTHER" id="PTHR11956">
    <property type="entry name" value="ARGINYL-TRNA SYNTHETASE"/>
    <property type="match status" value="1"/>
</dbReference>
<dbReference type="AlphaFoldDB" id="A0A1N6R197"/>
<dbReference type="PRINTS" id="PR01038">
    <property type="entry name" value="TRNASYNTHARG"/>
</dbReference>
<dbReference type="Pfam" id="PF00750">
    <property type="entry name" value="tRNA-synt_1d"/>
    <property type="match status" value="1"/>
</dbReference>
<dbReference type="SUPFAM" id="SSF47323">
    <property type="entry name" value="Anticodon-binding domain of a subclass of class I aminoacyl-tRNA synthetases"/>
    <property type="match status" value="1"/>
</dbReference>
<keyword evidence="6 9" id="KW-0648">Protein biosynthesis</keyword>
<evidence type="ECO:0000256" key="7">
    <source>
        <dbReference type="ARBA" id="ARBA00023146"/>
    </source>
</evidence>
<dbReference type="Proteomes" id="UP000186400">
    <property type="component" value="Unassembled WGS sequence"/>
</dbReference>
<dbReference type="InterPro" id="IPR005148">
    <property type="entry name" value="Arg-tRNA-synth_N"/>
</dbReference>
<gene>
    <name evidence="9" type="primary">argS</name>
    <name evidence="13" type="ORF">SAMN05920897_105128</name>
</gene>
<dbReference type="InterPro" id="IPR001412">
    <property type="entry name" value="aa-tRNA-synth_I_CS"/>
</dbReference>
<comment type="similarity">
    <text evidence="1 9 10">Belongs to the class-I aminoacyl-tRNA synthetase family.</text>
</comment>
<dbReference type="STRING" id="159291.SAMN05920897_105128"/>
<dbReference type="CDD" id="cd00671">
    <property type="entry name" value="ArgRS_core"/>
    <property type="match status" value="1"/>
</dbReference>
<evidence type="ECO:0000256" key="1">
    <source>
        <dbReference type="ARBA" id="ARBA00005594"/>
    </source>
</evidence>
<name>A0A1N6R197_9SPIO</name>
<dbReference type="InterPro" id="IPR009080">
    <property type="entry name" value="tRNAsynth_Ia_anticodon-bd"/>
</dbReference>
<dbReference type="SUPFAM" id="SSF52374">
    <property type="entry name" value="Nucleotidylyl transferase"/>
    <property type="match status" value="1"/>
</dbReference>
<feature type="domain" description="DALR anticodon binding" evidence="11">
    <location>
        <begin position="468"/>
        <end position="582"/>
    </location>
</feature>
<dbReference type="Gene3D" id="3.30.1360.70">
    <property type="entry name" value="Arginyl tRNA synthetase N-terminal domain"/>
    <property type="match status" value="1"/>
</dbReference>
<dbReference type="OrthoDB" id="9805987at2"/>
<feature type="short sequence motif" description="'HIGH' region" evidence="9">
    <location>
        <begin position="134"/>
        <end position="144"/>
    </location>
</feature>
<evidence type="ECO:0000259" key="11">
    <source>
        <dbReference type="SMART" id="SM00836"/>
    </source>
</evidence>
<keyword evidence="7 9" id="KW-0030">Aminoacyl-tRNA synthetase</keyword>
<dbReference type="HAMAP" id="MF_00123">
    <property type="entry name" value="Arg_tRNA_synth"/>
    <property type="match status" value="1"/>
</dbReference>
<dbReference type="SMART" id="SM01016">
    <property type="entry name" value="Arg_tRNA_synt_N"/>
    <property type="match status" value="1"/>
</dbReference>
<evidence type="ECO:0000256" key="4">
    <source>
        <dbReference type="ARBA" id="ARBA00022741"/>
    </source>
</evidence>
<dbReference type="Pfam" id="PF05746">
    <property type="entry name" value="DALR_1"/>
    <property type="match status" value="1"/>
</dbReference>
<comment type="catalytic activity">
    <reaction evidence="8 9">
        <text>tRNA(Arg) + L-arginine + ATP = L-arginyl-tRNA(Arg) + AMP + diphosphate</text>
        <dbReference type="Rhea" id="RHEA:20301"/>
        <dbReference type="Rhea" id="RHEA-COMP:9658"/>
        <dbReference type="Rhea" id="RHEA-COMP:9673"/>
        <dbReference type="ChEBI" id="CHEBI:30616"/>
        <dbReference type="ChEBI" id="CHEBI:32682"/>
        <dbReference type="ChEBI" id="CHEBI:33019"/>
        <dbReference type="ChEBI" id="CHEBI:78442"/>
        <dbReference type="ChEBI" id="CHEBI:78513"/>
        <dbReference type="ChEBI" id="CHEBI:456215"/>
        <dbReference type="EC" id="6.1.1.19"/>
    </reaction>
</comment>
<dbReference type="RefSeq" id="WP_076488266.1">
    <property type="nucleotide sequence ID" value="NZ_FTMS01000005.1"/>
</dbReference>
<dbReference type="InterPro" id="IPR035684">
    <property type="entry name" value="ArgRS_core"/>
</dbReference>
<reference evidence="14" key="1">
    <citation type="submission" date="2017-01" db="EMBL/GenBank/DDBJ databases">
        <authorList>
            <person name="Varghese N."/>
            <person name="Submissions S."/>
        </authorList>
    </citation>
    <scope>NUCLEOTIDE SEQUENCE [LARGE SCALE GENOMIC DNA]</scope>
    <source>
        <strain evidence="14">ASpG1</strain>
    </source>
</reference>
<comment type="subunit">
    <text evidence="9">Monomer.</text>
</comment>
<dbReference type="InterPro" id="IPR001278">
    <property type="entry name" value="Arg-tRNA-ligase"/>
</dbReference>
<dbReference type="GO" id="GO:0005737">
    <property type="term" value="C:cytoplasm"/>
    <property type="evidence" value="ECO:0007669"/>
    <property type="project" value="UniProtKB-SubCell"/>
</dbReference>
<dbReference type="EC" id="6.1.1.19" evidence="9"/>
<dbReference type="InterPro" id="IPR014729">
    <property type="entry name" value="Rossmann-like_a/b/a_fold"/>
</dbReference>
<dbReference type="GO" id="GO:0004814">
    <property type="term" value="F:arginine-tRNA ligase activity"/>
    <property type="evidence" value="ECO:0007669"/>
    <property type="project" value="UniProtKB-UniRule"/>
</dbReference>
<dbReference type="GO" id="GO:0005524">
    <property type="term" value="F:ATP binding"/>
    <property type="evidence" value="ECO:0007669"/>
    <property type="project" value="UniProtKB-UniRule"/>
</dbReference>
<keyword evidence="4 9" id="KW-0547">Nucleotide-binding</keyword>
<dbReference type="Pfam" id="PF03485">
    <property type="entry name" value="Arg_tRNA_synt_N"/>
    <property type="match status" value="1"/>
</dbReference>
<sequence>MKHYWSTWKGIVAGAVQEAFPDADPQQVEQALSVETPPDTGKGDIAFPMFPFAKVLRANPQAIAQAVAMEVEKAQVGRDIPGGRAEALGPYVNIFLDRPSVGAQVVNDVLSSLGAYGNSDALEGQRITIEFSCPNTNKPLHLGHLRNDALGESVARLLRAAGATVRRVNLINDRGIHICKSMLAYQEFGEGATPESEGKKSDHFVGDYYVRYAQWEKKDPSVEERARELLQAWEKGDSQVHELWLAMNRWAIEGIEKTYERTGISFDQVYYESETYTQGRDEILRGLEKGLFSRDEKGTVWVDLTDIGLDKKVLLRADGTSLYLTQDIGTAIQRQQDWSFDQLVYVVASEQRYHFQVLFEVLRRLGYPWAENLHHLAYGMVNLPEGKMKSREGTVVDADDLIDELASLALEEIRKKGRDEDQEDSLRRAEAIALGALHYYLLQTGPVKDMIFNPQESLAFTGNTGPYLQYVGARVSSMLRKEAAPPQVEPPRELVEEEWQLLHRIAGYPQVVAEAAQGFNPSLLAGYLYETAKTFSRFYHDHPIAVAEDPQVRTFRLGLSRSVMQVMQHGLGLLNIPFLEVM</sequence>
<protein>
    <recommendedName>
        <fullName evidence="9">Arginine--tRNA ligase</fullName>
        <ecNumber evidence="9">6.1.1.19</ecNumber>
    </recommendedName>
    <alternativeName>
        <fullName evidence="9">Arginyl-tRNA synthetase</fullName>
        <shortName evidence="9">ArgRS</shortName>
    </alternativeName>
</protein>
<dbReference type="PROSITE" id="PS00178">
    <property type="entry name" value="AA_TRNA_LIGASE_I"/>
    <property type="match status" value="1"/>
</dbReference>
<proteinExistence type="inferred from homology"/>
<evidence type="ECO:0000256" key="3">
    <source>
        <dbReference type="ARBA" id="ARBA00022598"/>
    </source>
</evidence>